<evidence type="ECO:0000313" key="14">
    <source>
        <dbReference type="Proteomes" id="UP001166251"/>
    </source>
</evidence>
<evidence type="ECO:0000256" key="6">
    <source>
        <dbReference type="ARBA" id="ARBA00022692"/>
    </source>
</evidence>
<evidence type="ECO:0000256" key="2">
    <source>
        <dbReference type="ARBA" id="ARBA00009477"/>
    </source>
</evidence>
<dbReference type="NCBIfam" id="TIGR01843">
    <property type="entry name" value="type_I_hlyD"/>
    <property type="match status" value="1"/>
</dbReference>
<evidence type="ECO:0000256" key="7">
    <source>
        <dbReference type="ARBA" id="ARBA00022989"/>
    </source>
</evidence>
<evidence type="ECO:0000259" key="12">
    <source>
        <dbReference type="Pfam" id="PF26002"/>
    </source>
</evidence>
<comment type="similarity">
    <text evidence="2 9">Belongs to the membrane fusion protein (MFP) (TC 8.A.1) family.</text>
</comment>
<keyword evidence="6 9" id="KW-0812">Transmembrane</keyword>
<accession>A0ABS7EEH6</accession>
<evidence type="ECO:0000256" key="8">
    <source>
        <dbReference type="ARBA" id="ARBA00023136"/>
    </source>
</evidence>
<evidence type="ECO:0000259" key="11">
    <source>
        <dbReference type="Pfam" id="PF25994"/>
    </source>
</evidence>
<evidence type="ECO:0000313" key="13">
    <source>
        <dbReference type="EMBL" id="MBW8190640.1"/>
    </source>
</evidence>
<dbReference type="PANTHER" id="PTHR30386">
    <property type="entry name" value="MEMBRANE FUSION SUBUNIT OF EMRAB-TOLC MULTIDRUG EFFLUX PUMP"/>
    <property type="match status" value="1"/>
</dbReference>
<dbReference type="Pfam" id="PF26002">
    <property type="entry name" value="Beta-barrel_AprE"/>
    <property type="match status" value="1"/>
</dbReference>
<feature type="coiled-coil region" evidence="10">
    <location>
        <begin position="254"/>
        <end position="281"/>
    </location>
</feature>
<feature type="domain" description="AprE-like beta-barrel" evidence="12">
    <location>
        <begin position="323"/>
        <end position="412"/>
    </location>
</feature>
<gene>
    <name evidence="13" type="ORF">K0504_06280</name>
</gene>
<keyword evidence="10" id="KW-0175">Coiled coil</keyword>
<dbReference type="Pfam" id="PF25994">
    <property type="entry name" value="HH_AprE"/>
    <property type="match status" value="1"/>
</dbReference>
<evidence type="ECO:0000256" key="4">
    <source>
        <dbReference type="ARBA" id="ARBA00022475"/>
    </source>
</evidence>
<evidence type="ECO:0000256" key="1">
    <source>
        <dbReference type="ARBA" id="ARBA00004377"/>
    </source>
</evidence>
<dbReference type="InterPro" id="IPR010129">
    <property type="entry name" value="T1SS_HlyD"/>
</dbReference>
<dbReference type="InterPro" id="IPR050739">
    <property type="entry name" value="MFP"/>
</dbReference>
<dbReference type="RefSeq" id="WP_220103326.1">
    <property type="nucleotide sequence ID" value="NZ_JAHZSS010000005.1"/>
</dbReference>
<proteinExistence type="inferred from homology"/>
<evidence type="ECO:0000256" key="9">
    <source>
        <dbReference type="RuleBase" id="RU365093"/>
    </source>
</evidence>
<feature type="domain" description="AprE-like long alpha-helical hairpin" evidence="11">
    <location>
        <begin position="91"/>
        <end position="280"/>
    </location>
</feature>
<evidence type="ECO:0000256" key="5">
    <source>
        <dbReference type="ARBA" id="ARBA00022519"/>
    </source>
</evidence>
<keyword evidence="7 9" id="KW-1133">Transmembrane helix</keyword>
<dbReference type="Gene3D" id="2.40.50.100">
    <property type="match status" value="1"/>
</dbReference>
<dbReference type="Gene3D" id="2.40.30.170">
    <property type="match status" value="1"/>
</dbReference>
<protein>
    <recommendedName>
        <fullName evidence="9">Membrane fusion protein (MFP) family protein</fullName>
    </recommendedName>
</protein>
<comment type="subcellular location">
    <subcellularLocation>
        <location evidence="1 9">Cell inner membrane</location>
        <topology evidence="1 9">Single-pass membrane protein</topology>
    </subcellularLocation>
</comment>
<evidence type="ECO:0000256" key="3">
    <source>
        <dbReference type="ARBA" id="ARBA00022448"/>
    </source>
</evidence>
<evidence type="ECO:0000256" key="10">
    <source>
        <dbReference type="SAM" id="Coils"/>
    </source>
</evidence>
<keyword evidence="14" id="KW-1185">Reference proteome</keyword>
<name>A0ABS7EEH6_9GAMM</name>
<dbReference type="InterPro" id="IPR058781">
    <property type="entry name" value="HH_AprE-like"/>
</dbReference>
<feature type="transmembrane region" description="Helical" evidence="9">
    <location>
        <begin position="20"/>
        <end position="46"/>
    </location>
</feature>
<dbReference type="PANTHER" id="PTHR30386:SF17">
    <property type="entry name" value="ALKALINE PROTEASE SECRETION PROTEIN APRE"/>
    <property type="match status" value="1"/>
</dbReference>
<reference evidence="13" key="1">
    <citation type="submission" date="2021-07" db="EMBL/GenBank/DDBJ databases">
        <title>Neiella marina sp. nov., isolated from the intestinal content of sea cucumber Apostichopus japonicus.</title>
        <authorList>
            <person name="Bai X."/>
        </authorList>
    </citation>
    <scope>NUCLEOTIDE SEQUENCE</scope>
    <source>
        <strain evidence="13">126</strain>
    </source>
</reference>
<dbReference type="EMBL" id="JAHZSS010000005">
    <property type="protein sequence ID" value="MBW8190640.1"/>
    <property type="molecule type" value="Genomic_DNA"/>
</dbReference>
<keyword evidence="8 9" id="KW-0472">Membrane</keyword>
<dbReference type="Proteomes" id="UP001166251">
    <property type="component" value="Unassembled WGS sequence"/>
</dbReference>
<dbReference type="InterPro" id="IPR058982">
    <property type="entry name" value="Beta-barrel_AprE"/>
</dbReference>
<keyword evidence="3 9" id="KW-0813">Transport</keyword>
<dbReference type="PRINTS" id="PR01490">
    <property type="entry name" value="RTXTOXIND"/>
</dbReference>
<keyword evidence="4 9" id="KW-1003">Cell membrane</keyword>
<organism evidence="13 14">
    <name type="scientific">Neiella holothuriorum</name>
    <dbReference type="NCBI Taxonomy" id="2870530"/>
    <lineage>
        <taxon>Bacteria</taxon>
        <taxon>Pseudomonadati</taxon>
        <taxon>Pseudomonadota</taxon>
        <taxon>Gammaproteobacteria</taxon>
        <taxon>Alteromonadales</taxon>
        <taxon>Echinimonadaceae</taxon>
        <taxon>Neiella</taxon>
    </lineage>
</organism>
<sequence>MTTSSVNDNKLKSQLAFGGFTIFLLVVLVLFVGATIEITGAVIAPGQLAVESKSKRVQHQDGGIVEKILVREGDLVERGDLLIRLDETLVGANYAMLSTRLMELSVVESRLNAELSGESQVQATQSMELATTSDQNLAALISNQQVLLEARLSYRSTQADQLNEQIAQLEIQIEGLDAQWNSKSVELELVEEELRDFSGLLADGFVEKSRIMTLKRTQASLQGEIGGLKSSVAQARQAIAERHLQISQIDNDMRGEVVEQLSQVRSELSQLREKKIAAKSQLDRMDIWAPQSGIVHQLEVHTIGRVIGPGETIMLIVPESDRLIIEARVQPTDVDSLSVAQTAVLKFTGLDPQSAPEIAADVANISADVVQDEISGNLYYEVQLVIQEQEFVKLARYKLIPGMPVEAYIQTEARTILSFLMSPLLNHIERAFRET</sequence>
<comment type="caution">
    <text evidence="13">The sequence shown here is derived from an EMBL/GenBank/DDBJ whole genome shotgun (WGS) entry which is preliminary data.</text>
</comment>
<keyword evidence="5 9" id="KW-0997">Cell inner membrane</keyword>